<proteinExistence type="predicted"/>
<sequence length="184" mass="18778">MGDRAQQLAYFVCAAARYVAGQVALGDALGGGDGLVKLMAHALGDDIGNEEGHQGAADQRGDGAGQSAGQVLLGLFGQRVGRLAVDVGQLVGAVAQLVGVFHPLGFAQLLGAGFITRHGQRNRLLDAGLVVVGGSYGGLVDFPFLVAGNQFFVPGEGLAQHTVELPHVLGQLGLGFRGVGQHVF</sequence>
<reference evidence="1" key="1">
    <citation type="submission" date="2019-08" db="EMBL/GenBank/DDBJ databases">
        <authorList>
            <person name="Kucharzyk K."/>
            <person name="Murdoch R.W."/>
            <person name="Higgins S."/>
            <person name="Loffler F."/>
        </authorList>
    </citation>
    <scope>NUCLEOTIDE SEQUENCE</scope>
</reference>
<gene>
    <name evidence="1" type="ORF">SDC9_138429</name>
</gene>
<accession>A0A645DPT3</accession>
<comment type="caution">
    <text evidence="1">The sequence shown here is derived from an EMBL/GenBank/DDBJ whole genome shotgun (WGS) entry which is preliminary data.</text>
</comment>
<evidence type="ECO:0000313" key="1">
    <source>
        <dbReference type="EMBL" id="MPM91301.1"/>
    </source>
</evidence>
<dbReference type="AlphaFoldDB" id="A0A645DPT3"/>
<protein>
    <submittedName>
        <fullName evidence="1">Uncharacterized protein</fullName>
    </submittedName>
</protein>
<dbReference type="EMBL" id="VSSQ01038381">
    <property type="protein sequence ID" value="MPM91301.1"/>
    <property type="molecule type" value="Genomic_DNA"/>
</dbReference>
<organism evidence="1">
    <name type="scientific">bioreactor metagenome</name>
    <dbReference type="NCBI Taxonomy" id="1076179"/>
    <lineage>
        <taxon>unclassified sequences</taxon>
        <taxon>metagenomes</taxon>
        <taxon>ecological metagenomes</taxon>
    </lineage>
</organism>
<name>A0A645DPT3_9ZZZZ</name>